<reference evidence="1" key="1">
    <citation type="submission" date="2023-11" db="EMBL/GenBank/DDBJ databases">
        <authorList>
            <person name="Poullet M."/>
        </authorList>
    </citation>
    <scope>NUCLEOTIDE SEQUENCE</scope>
    <source>
        <strain evidence="1">E1834</strain>
    </source>
</reference>
<comment type="caution">
    <text evidence="1">The sequence shown here is derived from an EMBL/GenBank/DDBJ whole genome shotgun (WGS) entry which is preliminary data.</text>
</comment>
<sequence length="280" mass="31884">MNRGRNLKRGTMPRVQAGSSSTPHLVANRTIKSFDDVYLTCADDEDAVVNIHFNGHTISFKCGEDWEGNLLVQLNDEKILLKQEWQHINVKTQKLYSPMEFIEAAERCLEEDPPNVVQSSEKCWGSLGSAIALFYKDLTVVVQEGSSTKTLQGLNLKTHKATIAMAGFAANFSSQGARLGGVIECVKRGHRNFIRGFLSSSQMRKTIKKMRDFIEELNKIDKRKVEEELTPLVNSGNYKKVIFHRLTRPDYICCNVYDFDIQVTEKEYIKEDKKSFPPKK</sequence>
<organism evidence="1 2">
    <name type="scientific">Meloidogyne enterolobii</name>
    <name type="common">Root-knot nematode worm</name>
    <name type="synonym">Meloidogyne mayaguensis</name>
    <dbReference type="NCBI Taxonomy" id="390850"/>
    <lineage>
        <taxon>Eukaryota</taxon>
        <taxon>Metazoa</taxon>
        <taxon>Ecdysozoa</taxon>
        <taxon>Nematoda</taxon>
        <taxon>Chromadorea</taxon>
        <taxon>Rhabditida</taxon>
        <taxon>Tylenchina</taxon>
        <taxon>Tylenchomorpha</taxon>
        <taxon>Tylenchoidea</taxon>
        <taxon>Meloidogynidae</taxon>
        <taxon>Meloidogyninae</taxon>
        <taxon>Meloidogyne</taxon>
    </lineage>
</organism>
<dbReference type="EMBL" id="CAVMJV010000064">
    <property type="protein sequence ID" value="CAK5087195.1"/>
    <property type="molecule type" value="Genomic_DNA"/>
</dbReference>
<evidence type="ECO:0000313" key="2">
    <source>
        <dbReference type="Proteomes" id="UP001497535"/>
    </source>
</evidence>
<protein>
    <submittedName>
        <fullName evidence="1">Uncharacterized protein</fullName>
    </submittedName>
</protein>
<name>A0ACB1A6Z0_MELEN</name>
<keyword evidence="2" id="KW-1185">Reference proteome</keyword>
<accession>A0ACB1A6Z0</accession>
<gene>
    <name evidence="1" type="ORF">MENTE1834_LOCUS34729</name>
</gene>
<dbReference type="Proteomes" id="UP001497535">
    <property type="component" value="Unassembled WGS sequence"/>
</dbReference>
<proteinExistence type="predicted"/>
<evidence type="ECO:0000313" key="1">
    <source>
        <dbReference type="EMBL" id="CAK5087195.1"/>
    </source>
</evidence>